<keyword evidence="2" id="KW-1185">Reference proteome</keyword>
<protein>
    <submittedName>
        <fullName evidence="1">Uncharacterized protein</fullName>
    </submittedName>
</protein>
<dbReference type="AlphaFoldDB" id="A0AA39YIJ1"/>
<comment type="caution">
    <text evidence="1">The sequence shown here is derived from an EMBL/GenBank/DDBJ whole genome shotgun (WGS) entry which is preliminary data.</text>
</comment>
<organism evidence="1 2">
    <name type="scientific">Cercophora newfieldiana</name>
    <dbReference type="NCBI Taxonomy" id="92897"/>
    <lineage>
        <taxon>Eukaryota</taxon>
        <taxon>Fungi</taxon>
        <taxon>Dikarya</taxon>
        <taxon>Ascomycota</taxon>
        <taxon>Pezizomycotina</taxon>
        <taxon>Sordariomycetes</taxon>
        <taxon>Sordariomycetidae</taxon>
        <taxon>Sordariales</taxon>
        <taxon>Lasiosphaeriaceae</taxon>
        <taxon>Cercophora</taxon>
    </lineage>
</organism>
<sequence>MTWLCVMWCAIAGRPAPLLCVIYLVLTSDRSRSAGFSPSTASLRRWRIHSLAKVSRKLSDNAWGNRKDICLQGREAIPRRGVVKRKVFFSS</sequence>
<evidence type="ECO:0000313" key="1">
    <source>
        <dbReference type="EMBL" id="KAK0652959.1"/>
    </source>
</evidence>
<dbReference type="EMBL" id="JAULSV010000002">
    <property type="protein sequence ID" value="KAK0652959.1"/>
    <property type="molecule type" value="Genomic_DNA"/>
</dbReference>
<gene>
    <name evidence="1" type="ORF">B0T16DRAFT_108415</name>
</gene>
<evidence type="ECO:0000313" key="2">
    <source>
        <dbReference type="Proteomes" id="UP001174936"/>
    </source>
</evidence>
<reference evidence="1" key="1">
    <citation type="submission" date="2023-06" db="EMBL/GenBank/DDBJ databases">
        <title>Genome-scale phylogeny and comparative genomics of the fungal order Sordariales.</title>
        <authorList>
            <consortium name="Lawrence Berkeley National Laboratory"/>
            <person name="Hensen N."/>
            <person name="Bonometti L."/>
            <person name="Westerberg I."/>
            <person name="Brannstrom I.O."/>
            <person name="Guillou S."/>
            <person name="Cros-Aarteil S."/>
            <person name="Calhoun S."/>
            <person name="Haridas S."/>
            <person name="Kuo A."/>
            <person name="Mondo S."/>
            <person name="Pangilinan J."/>
            <person name="Riley R."/>
            <person name="Labutti K."/>
            <person name="Andreopoulos B."/>
            <person name="Lipzen A."/>
            <person name="Chen C."/>
            <person name="Yanf M."/>
            <person name="Daum C."/>
            <person name="Ng V."/>
            <person name="Clum A."/>
            <person name="Steindorff A."/>
            <person name="Ohm R."/>
            <person name="Martin F."/>
            <person name="Silar P."/>
            <person name="Natvig D."/>
            <person name="Lalanne C."/>
            <person name="Gautier V."/>
            <person name="Ament-Velasquez S.L."/>
            <person name="Kruys A."/>
            <person name="Hutchinson M.I."/>
            <person name="Powell A.J."/>
            <person name="Barry K."/>
            <person name="Miller A.N."/>
            <person name="Grigoriev I.V."/>
            <person name="Debuchy R."/>
            <person name="Gladieux P."/>
            <person name="Thoren M.H."/>
            <person name="Johannesson H."/>
        </authorList>
    </citation>
    <scope>NUCLEOTIDE SEQUENCE</scope>
    <source>
        <strain evidence="1">SMH2532-1</strain>
    </source>
</reference>
<dbReference type="Proteomes" id="UP001174936">
    <property type="component" value="Unassembled WGS sequence"/>
</dbReference>
<name>A0AA39YIJ1_9PEZI</name>
<accession>A0AA39YIJ1</accession>
<proteinExistence type="predicted"/>